<dbReference type="Proteomes" id="UP000268844">
    <property type="component" value="Unassembled WGS sequence"/>
</dbReference>
<dbReference type="Gene3D" id="3.30.2390.10">
    <property type="entry name" value="TTHA1013-like"/>
    <property type="match status" value="1"/>
</dbReference>
<dbReference type="Pfam" id="PF08972">
    <property type="entry name" value="DUF1902"/>
    <property type="match status" value="1"/>
</dbReference>
<evidence type="ECO:0000313" key="3">
    <source>
        <dbReference type="Proteomes" id="UP000268844"/>
    </source>
</evidence>
<dbReference type="EMBL" id="UZWD01000028">
    <property type="protein sequence ID" value="VDS05254.1"/>
    <property type="molecule type" value="Genomic_DNA"/>
</dbReference>
<dbReference type="RefSeq" id="WP_164550369.1">
    <property type="nucleotide sequence ID" value="NZ_JBHTMH010000001.1"/>
</dbReference>
<gene>
    <name evidence="2" type="ORF">DEVEQU_02395</name>
</gene>
<evidence type="ECO:0000313" key="2">
    <source>
        <dbReference type="EMBL" id="VDS05254.1"/>
    </source>
</evidence>
<feature type="domain" description="DUF1902" evidence="1">
    <location>
        <begin position="6"/>
        <end position="54"/>
    </location>
</feature>
<protein>
    <recommendedName>
        <fullName evidence="1">DUF1902 domain-containing protein</fullName>
    </recommendedName>
</protein>
<dbReference type="SUPFAM" id="SSF143100">
    <property type="entry name" value="TTHA1013/TTHA0281-like"/>
    <property type="match status" value="1"/>
</dbReference>
<keyword evidence="3" id="KW-1185">Reference proteome</keyword>
<dbReference type="AlphaFoldDB" id="A0A447ICQ4"/>
<dbReference type="InterPro" id="IPR015066">
    <property type="entry name" value="DUF1902"/>
</dbReference>
<evidence type="ECO:0000259" key="1">
    <source>
        <dbReference type="Pfam" id="PF08972"/>
    </source>
</evidence>
<dbReference type="InterPro" id="IPR035069">
    <property type="entry name" value="TTHA1013/TTHA0281-like"/>
</dbReference>
<accession>A0A447ICQ4</accession>
<reference evidence="2 3" key="1">
    <citation type="submission" date="2018-12" db="EMBL/GenBank/DDBJ databases">
        <authorList>
            <person name="Criscuolo A."/>
        </authorList>
    </citation>
    <scope>NUCLEOTIDE SEQUENCE [LARGE SCALE GENOMIC DNA]</scope>
    <source>
        <strain evidence="2">ACIP1116281</strain>
    </source>
</reference>
<organism evidence="2 3">
    <name type="scientific">Devosia equisanguinis</name>
    <dbReference type="NCBI Taxonomy" id="2490941"/>
    <lineage>
        <taxon>Bacteria</taxon>
        <taxon>Pseudomonadati</taxon>
        <taxon>Pseudomonadota</taxon>
        <taxon>Alphaproteobacteria</taxon>
        <taxon>Hyphomicrobiales</taxon>
        <taxon>Devosiaceae</taxon>
        <taxon>Devosia</taxon>
    </lineage>
</organism>
<sequence length="82" mass="9114">MTQRVFSVSAEWDEKAKVYYSLSDIVGLHIEAATLDEFEDLLMDVAPGLIVTNHMSAAALASGKPEDYIPAIVWRRPQHRAA</sequence>
<proteinExistence type="predicted"/>
<name>A0A447ICQ4_9HYPH</name>